<proteinExistence type="predicted"/>
<reference evidence="1" key="1">
    <citation type="submission" date="2021-01" db="EMBL/GenBank/DDBJ databases">
        <title>Adiantum capillus-veneris genome.</title>
        <authorList>
            <person name="Fang Y."/>
            <person name="Liao Q."/>
        </authorList>
    </citation>
    <scope>NUCLEOTIDE SEQUENCE</scope>
    <source>
        <strain evidence="1">H3</strain>
        <tissue evidence="1">Leaf</tissue>
    </source>
</reference>
<evidence type="ECO:0000313" key="1">
    <source>
        <dbReference type="EMBL" id="KAI5081442.1"/>
    </source>
</evidence>
<protein>
    <submittedName>
        <fullName evidence="1">Uncharacterized protein</fullName>
    </submittedName>
</protein>
<organism evidence="1 2">
    <name type="scientific">Adiantum capillus-veneris</name>
    <name type="common">Maidenhair fern</name>
    <dbReference type="NCBI Taxonomy" id="13818"/>
    <lineage>
        <taxon>Eukaryota</taxon>
        <taxon>Viridiplantae</taxon>
        <taxon>Streptophyta</taxon>
        <taxon>Embryophyta</taxon>
        <taxon>Tracheophyta</taxon>
        <taxon>Polypodiopsida</taxon>
        <taxon>Polypodiidae</taxon>
        <taxon>Polypodiales</taxon>
        <taxon>Pteridineae</taxon>
        <taxon>Pteridaceae</taxon>
        <taxon>Vittarioideae</taxon>
        <taxon>Adiantum</taxon>
    </lineage>
</organism>
<comment type="caution">
    <text evidence="1">The sequence shown here is derived from an EMBL/GenBank/DDBJ whole genome shotgun (WGS) entry which is preliminary data.</text>
</comment>
<name>A0A9D4ZPR9_ADICA</name>
<accession>A0A9D4ZPR9</accession>
<evidence type="ECO:0000313" key="2">
    <source>
        <dbReference type="Proteomes" id="UP000886520"/>
    </source>
</evidence>
<dbReference type="AlphaFoldDB" id="A0A9D4ZPR9"/>
<keyword evidence="2" id="KW-1185">Reference proteome</keyword>
<dbReference type="OrthoDB" id="1928314at2759"/>
<dbReference type="Proteomes" id="UP000886520">
    <property type="component" value="Chromosome 4"/>
</dbReference>
<dbReference type="EMBL" id="JABFUD020000004">
    <property type="protein sequence ID" value="KAI5081442.1"/>
    <property type="molecule type" value="Genomic_DNA"/>
</dbReference>
<sequence length="104" mass="11619">MCQGVFPSAFNPCDCPRSELLPYPPMEKVQQGSNMYASSLWAKWVTPPNPPHPHPNEAQQARALAKRHIIQRDLHSTDSKQIGSAASSPLDRPHLVHAFFFDST</sequence>
<gene>
    <name evidence="1" type="ORF">GOP47_0004625</name>
</gene>